<evidence type="ECO:0000313" key="1">
    <source>
        <dbReference type="EMBL" id="KAH9633731.1"/>
    </source>
</evidence>
<dbReference type="Proteomes" id="UP000814243">
    <property type="component" value="Unassembled WGS sequence"/>
</dbReference>
<sequence>MLITVWPSYRITVLDRHLLNDHKIGLDNLLKLVMAKTKDGLSDEIVNTAIYGIRQPYYKPLDEIIEDGEFVIETVSPKIKILKHASTNTENHWSDLPDLKDNCRMISKELEKLIKYPIEEYDKEDFLLKMQTLNDCMCKFVDSSNTLKKVLTKEFDMKHSSSVRDHLNLEQPFYDLCLGE</sequence>
<evidence type="ECO:0000313" key="2">
    <source>
        <dbReference type="Proteomes" id="UP000814243"/>
    </source>
</evidence>
<dbReference type="EMBL" id="JACEFF010000640">
    <property type="protein sequence ID" value="KAH9633731.1"/>
    <property type="molecule type" value="Genomic_DNA"/>
</dbReference>
<proteinExistence type="predicted"/>
<name>A0A922MBM4_SPOEX</name>
<reference evidence="1" key="1">
    <citation type="journal article" date="2021" name="G3 (Bethesda)">
        <title>Genome and transcriptome analysis of the beet armyworm Spodoptera exigua reveals targets for pest control. .</title>
        <authorList>
            <person name="Simon S."/>
            <person name="Breeschoten T."/>
            <person name="Jansen H.J."/>
            <person name="Dirks R.P."/>
            <person name="Schranz M.E."/>
            <person name="Ros V.I.D."/>
        </authorList>
    </citation>
    <scope>NUCLEOTIDE SEQUENCE</scope>
    <source>
        <strain evidence="1">TB_SE_WUR_2020</strain>
    </source>
</reference>
<accession>A0A922MBM4</accession>
<dbReference type="AlphaFoldDB" id="A0A922MBM4"/>
<protein>
    <submittedName>
        <fullName evidence="1">Uncharacterized protein</fullName>
    </submittedName>
</protein>
<comment type="caution">
    <text evidence="1">The sequence shown here is derived from an EMBL/GenBank/DDBJ whole genome shotgun (WGS) entry which is preliminary data.</text>
</comment>
<gene>
    <name evidence="1" type="ORF">HF086_008753</name>
</gene>
<organism evidence="1 2">
    <name type="scientific">Spodoptera exigua</name>
    <name type="common">Beet armyworm</name>
    <name type="synonym">Noctua fulgens</name>
    <dbReference type="NCBI Taxonomy" id="7107"/>
    <lineage>
        <taxon>Eukaryota</taxon>
        <taxon>Metazoa</taxon>
        <taxon>Ecdysozoa</taxon>
        <taxon>Arthropoda</taxon>
        <taxon>Hexapoda</taxon>
        <taxon>Insecta</taxon>
        <taxon>Pterygota</taxon>
        <taxon>Neoptera</taxon>
        <taxon>Endopterygota</taxon>
        <taxon>Lepidoptera</taxon>
        <taxon>Glossata</taxon>
        <taxon>Ditrysia</taxon>
        <taxon>Noctuoidea</taxon>
        <taxon>Noctuidae</taxon>
        <taxon>Amphipyrinae</taxon>
        <taxon>Spodoptera</taxon>
    </lineage>
</organism>